<dbReference type="CDD" id="cd00090">
    <property type="entry name" value="HTH_ARSR"/>
    <property type="match status" value="1"/>
</dbReference>
<keyword evidence="4" id="KW-1185">Reference proteome</keyword>
<accession>N0E2X4</accession>
<protein>
    <recommendedName>
        <fullName evidence="2">HTH arsR-type domain-containing protein</fullName>
    </recommendedName>
</protein>
<dbReference type="SMART" id="SM00418">
    <property type="entry name" value="HTH_ARSR"/>
    <property type="match status" value="1"/>
</dbReference>
<evidence type="ECO:0000259" key="2">
    <source>
        <dbReference type="SMART" id="SM00418"/>
    </source>
</evidence>
<reference evidence="3 4" key="1">
    <citation type="journal article" date="2013" name="ISME J.">
        <title>A metabolic model for members of the genus Tetrasphaera involved in enhanced biological phosphorus removal.</title>
        <authorList>
            <person name="Kristiansen R."/>
            <person name="Nguyen H.T.T."/>
            <person name="Saunders A.M."/>
            <person name="Nielsen J.L."/>
            <person name="Wimmer R."/>
            <person name="Le V.Q."/>
            <person name="McIlroy S.J."/>
            <person name="Petrovski S."/>
            <person name="Seviour R.J."/>
            <person name="Calteau A."/>
            <person name="Nielsen K.L."/>
            <person name="Nielsen P.H."/>
        </authorList>
    </citation>
    <scope>NUCLEOTIDE SEQUENCE [LARGE SCALE GENOMIC DNA]</scope>
    <source>
        <strain evidence="3 4">Lp2</strain>
    </source>
</reference>
<evidence type="ECO:0000313" key="3">
    <source>
        <dbReference type="EMBL" id="CCH69229.1"/>
    </source>
</evidence>
<dbReference type="InterPro" id="IPR036390">
    <property type="entry name" value="WH_DNA-bd_sf"/>
</dbReference>
<feature type="compositionally biased region" description="Low complexity" evidence="1">
    <location>
        <begin position="273"/>
        <end position="287"/>
    </location>
</feature>
<name>N0E2X4_9MICO</name>
<dbReference type="Proteomes" id="UP000013167">
    <property type="component" value="Unassembled WGS sequence"/>
</dbReference>
<dbReference type="AlphaFoldDB" id="N0E2X4"/>
<dbReference type="HOGENOM" id="CLU_915075_0_0_11"/>
<proteinExistence type="predicted"/>
<sequence>MTKDVLADLERRLARLEARVEGSVGPPASHRTGPLAPDAETFWARNGLIERHATAEHSATPAGAVMILGAIDLPAGQQAQWQEGAAAEDLLDDPWELAADALQALGHPVRLRLLQEVLRGRATARDLADLEGLGTTGQVYHHLRQLVAAGWLRARAGGQHEVPAERLVPLLTTIVGARRCPRSSAPSRPCRGGVPASSFLASSSPLVLDVPFWIDLPALAVLLTLSLVRAPRRDDHPPVAVACPSPGAGPHSTLPPTRCRVTAYGLMAKRSRSTSPTRAPRTSPRGSAGACGNVGTRRRPRATR</sequence>
<dbReference type="InterPro" id="IPR036388">
    <property type="entry name" value="WH-like_DNA-bd_sf"/>
</dbReference>
<feature type="region of interest" description="Disordered" evidence="1">
    <location>
        <begin position="267"/>
        <end position="304"/>
    </location>
</feature>
<gene>
    <name evidence="3" type="ORF">BN10_140041</name>
</gene>
<evidence type="ECO:0000313" key="4">
    <source>
        <dbReference type="Proteomes" id="UP000013167"/>
    </source>
</evidence>
<dbReference type="Pfam" id="PF12840">
    <property type="entry name" value="HTH_20"/>
    <property type="match status" value="1"/>
</dbReference>
<feature type="domain" description="HTH arsR-type" evidence="2">
    <location>
        <begin position="100"/>
        <end position="172"/>
    </location>
</feature>
<dbReference type="RefSeq" id="WP_010849387.1">
    <property type="nucleotide sequence ID" value="NZ_HF570956.1"/>
</dbReference>
<dbReference type="Gene3D" id="1.10.10.10">
    <property type="entry name" value="Winged helix-like DNA-binding domain superfamily/Winged helix DNA-binding domain"/>
    <property type="match status" value="1"/>
</dbReference>
<dbReference type="STRING" id="1193181.BN10_140041"/>
<evidence type="ECO:0000256" key="1">
    <source>
        <dbReference type="SAM" id="MobiDB-lite"/>
    </source>
</evidence>
<dbReference type="InterPro" id="IPR011991">
    <property type="entry name" value="ArsR-like_HTH"/>
</dbReference>
<comment type="caution">
    <text evidence="3">The sequence shown here is derived from an EMBL/GenBank/DDBJ whole genome shotgun (WGS) entry which is preliminary data.</text>
</comment>
<dbReference type="InterPro" id="IPR001845">
    <property type="entry name" value="HTH_ArsR_DNA-bd_dom"/>
</dbReference>
<dbReference type="GO" id="GO:0003700">
    <property type="term" value="F:DNA-binding transcription factor activity"/>
    <property type="evidence" value="ECO:0007669"/>
    <property type="project" value="InterPro"/>
</dbReference>
<dbReference type="EMBL" id="CAIZ01000046">
    <property type="protein sequence ID" value="CCH69229.1"/>
    <property type="molecule type" value="Genomic_DNA"/>
</dbReference>
<organism evidence="3 4">
    <name type="scientific">Phycicoccus elongatus Lp2</name>
    <dbReference type="NCBI Taxonomy" id="1193181"/>
    <lineage>
        <taxon>Bacteria</taxon>
        <taxon>Bacillati</taxon>
        <taxon>Actinomycetota</taxon>
        <taxon>Actinomycetes</taxon>
        <taxon>Micrococcales</taxon>
        <taxon>Intrasporangiaceae</taxon>
        <taxon>Phycicoccus</taxon>
    </lineage>
</organism>
<dbReference type="eggNOG" id="COG0640">
    <property type="taxonomic scope" value="Bacteria"/>
</dbReference>
<dbReference type="SUPFAM" id="SSF46785">
    <property type="entry name" value="Winged helix' DNA-binding domain"/>
    <property type="match status" value="1"/>
</dbReference>